<evidence type="ECO:0000313" key="1">
    <source>
        <dbReference type="EMBL" id="JAD81811.1"/>
    </source>
</evidence>
<accession>A0A0A9D1W6</accession>
<dbReference type="AlphaFoldDB" id="A0A0A9D1W6"/>
<protein>
    <submittedName>
        <fullName evidence="1">Uncharacterized protein</fullName>
    </submittedName>
</protein>
<proteinExistence type="predicted"/>
<dbReference type="EMBL" id="GBRH01216084">
    <property type="protein sequence ID" value="JAD81811.1"/>
    <property type="molecule type" value="Transcribed_RNA"/>
</dbReference>
<sequence>MNSQSRTRGFSHYKFCTAQKAKTDIINLCDLHRNR</sequence>
<reference evidence="1" key="2">
    <citation type="journal article" date="2015" name="Data Brief">
        <title>Shoot transcriptome of the giant reed, Arundo donax.</title>
        <authorList>
            <person name="Barrero R.A."/>
            <person name="Guerrero F.D."/>
            <person name="Moolhuijzen P."/>
            <person name="Goolsby J.A."/>
            <person name="Tidwell J."/>
            <person name="Bellgard S.E."/>
            <person name="Bellgard M.I."/>
        </authorList>
    </citation>
    <scope>NUCLEOTIDE SEQUENCE</scope>
    <source>
        <tissue evidence="1">Shoot tissue taken approximately 20 cm above the soil surface</tissue>
    </source>
</reference>
<reference evidence="1" key="1">
    <citation type="submission" date="2014-09" db="EMBL/GenBank/DDBJ databases">
        <authorList>
            <person name="Magalhaes I.L.F."/>
            <person name="Oliveira U."/>
            <person name="Santos F.R."/>
            <person name="Vidigal T.H.D.A."/>
            <person name="Brescovit A.D."/>
            <person name="Santos A.J."/>
        </authorList>
    </citation>
    <scope>NUCLEOTIDE SEQUENCE</scope>
    <source>
        <tissue evidence="1">Shoot tissue taken approximately 20 cm above the soil surface</tissue>
    </source>
</reference>
<organism evidence="1">
    <name type="scientific">Arundo donax</name>
    <name type="common">Giant reed</name>
    <name type="synonym">Donax arundinaceus</name>
    <dbReference type="NCBI Taxonomy" id="35708"/>
    <lineage>
        <taxon>Eukaryota</taxon>
        <taxon>Viridiplantae</taxon>
        <taxon>Streptophyta</taxon>
        <taxon>Embryophyta</taxon>
        <taxon>Tracheophyta</taxon>
        <taxon>Spermatophyta</taxon>
        <taxon>Magnoliopsida</taxon>
        <taxon>Liliopsida</taxon>
        <taxon>Poales</taxon>
        <taxon>Poaceae</taxon>
        <taxon>PACMAD clade</taxon>
        <taxon>Arundinoideae</taxon>
        <taxon>Arundineae</taxon>
        <taxon>Arundo</taxon>
    </lineage>
</organism>
<name>A0A0A9D1W6_ARUDO</name>